<dbReference type="RefSeq" id="WP_146621613.1">
    <property type="nucleotide sequence ID" value="NZ_BJCC01000008.1"/>
</dbReference>
<evidence type="ECO:0000313" key="3">
    <source>
        <dbReference type="Proteomes" id="UP000290567"/>
    </source>
</evidence>
<feature type="transmembrane region" description="Helical" evidence="1">
    <location>
        <begin position="190"/>
        <end position="210"/>
    </location>
</feature>
<proteinExistence type="predicted"/>
<feature type="transmembrane region" description="Helical" evidence="1">
    <location>
        <begin position="114"/>
        <end position="136"/>
    </location>
</feature>
<evidence type="ECO:0000256" key="1">
    <source>
        <dbReference type="SAM" id="Phobius"/>
    </source>
</evidence>
<feature type="transmembrane region" description="Helical" evidence="1">
    <location>
        <begin position="148"/>
        <end position="170"/>
    </location>
</feature>
<feature type="transmembrane region" description="Helical" evidence="1">
    <location>
        <begin position="82"/>
        <end position="108"/>
    </location>
</feature>
<name>A0A4P5P9X2_9ENTE</name>
<protein>
    <recommendedName>
        <fullName evidence="4">ABC-2 transporter permease</fullName>
    </recommendedName>
</protein>
<organism evidence="2 3">
    <name type="scientific">Enterococcus florum</name>
    <dbReference type="NCBI Taxonomy" id="2480627"/>
    <lineage>
        <taxon>Bacteria</taxon>
        <taxon>Bacillati</taxon>
        <taxon>Bacillota</taxon>
        <taxon>Bacilli</taxon>
        <taxon>Lactobacillales</taxon>
        <taxon>Enterococcaceae</taxon>
        <taxon>Enterococcus</taxon>
    </lineage>
</organism>
<gene>
    <name evidence="2" type="ORF">NRIC_10350</name>
</gene>
<dbReference type="AlphaFoldDB" id="A0A4P5P9X2"/>
<accession>A0A4P5P9X2</accession>
<dbReference type="InterPro" id="IPR025699">
    <property type="entry name" value="ABC2_memb-like"/>
</dbReference>
<keyword evidence="1" id="KW-0812">Transmembrane</keyword>
<keyword evidence="3" id="KW-1185">Reference proteome</keyword>
<keyword evidence="1" id="KW-1133">Transmembrane helix</keyword>
<dbReference type="Pfam" id="PF13346">
    <property type="entry name" value="ABC2_membrane_5"/>
    <property type="match status" value="1"/>
</dbReference>
<dbReference type="EMBL" id="BJCC01000008">
    <property type="protein sequence ID" value="GCF93144.1"/>
    <property type="molecule type" value="Genomic_DNA"/>
</dbReference>
<keyword evidence="1" id="KW-0472">Membrane</keyword>
<dbReference type="Proteomes" id="UP000290567">
    <property type="component" value="Unassembled WGS sequence"/>
</dbReference>
<sequence>MKGLYIKDIRMLMKHKLLFLAMISLTVINSLNLENAAIVPSLMLFFFTSLAFTTITYDEMDHGMTFLFTLPISRKKYVIEKYGLSFVICLIAVGLSFFLVSTMCWVQGETLNMSLFFLTLVLLFIVGMLYISLMLPIYLKFGGDKSRLIMIAVMGVIFFFSFLGGNLIDVLNLDFTGVLQKLIQTPAERLVGISGLITLFILFLSFKLSVRIIQRKEL</sequence>
<reference evidence="3" key="1">
    <citation type="submission" date="2019-02" db="EMBL/GenBank/DDBJ databases">
        <title>Draft genome sequence of Enterococcus sp. Gos25-1.</title>
        <authorList>
            <person name="Tanaka N."/>
            <person name="Shiwa Y."/>
            <person name="Fujita N."/>
        </authorList>
    </citation>
    <scope>NUCLEOTIDE SEQUENCE [LARGE SCALE GENOMIC DNA]</scope>
    <source>
        <strain evidence="3">Gos25-1</strain>
    </source>
</reference>
<evidence type="ECO:0008006" key="4">
    <source>
        <dbReference type="Google" id="ProtNLM"/>
    </source>
</evidence>
<evidence type="ECO:0000313" key="2">
    <source>
        <dbReference type="EMBL" id="GCF93144.1"/>
    </source>
</evidence>
<comment type="caution">
    <text evidence="2">The sequence shown here is derived from an EMBL/GenBank/DDBJ whole genome shotgun (WGS) entry which is preliminary data.</text>
</comment>
<dbReference type="OrthoDB" id="2313863at2"/>